<dbReference type="Proteomes" id="UP000653692">
    <property type="component" value="Unassembled WGS sequence"/>
</dbReference>
<feature type="transmembrane region" description="Helical" evidence="1">
    <location>
        <begin position="30"/>
        <end position="51"/>
    </location>
</feature>
<keyword evidence="1" id="KW-0812">Transmembrane</keyword>
<sequence>MKFGKILTGIMAGAIAGVGVFTIWPSMLNIIPWFGGFIAAGIIITTAFLLNHYVSAFPNEEKTAWVDMALSIWLSALLGGIVGYSVQAGGIVRVANGIFNGANILGAIPTIVLEIIGASIGGYLIVAFERSQKEGGQ</sequence>
<organism evidence="2 3">
    <name type="scientific">Thermococcus paralvinellae</name>
    <dbReference type="NCBI Taxonomy" id="582419"/>
    <lineage>
        <taxon>Archaea</taxon>
        <taxon>Methanobacteriati</taxon>
        <taxon>Methanobacteriota</taxon>
        <taxon>Thermococci</taxon>
        <taxon>Thermococcales</taxon>
        <taxon>Thermococcaceae</taxon>
        <taxon>Thermococcus</taxon>
    </lineage>
</organism>
<proteinExistence type="predicted"/>
<reference evidence="2" key="1">
    <citation type="journal article" date="2020" name="ISME J.">
        <title>Gammaproteobacteria mediating utilization of methyl-, sulfur- and petroleum organic compounds in deep ocean hydrothermal plumes.</title>
        <authorList>
            <person name="Zhou Z."/>
            <person name="Liu Y."/>
            <person name="Pan J."/>
            <person name="Cron B.R."/>
            <person name="Toner B.M."/>
            <person name="Anantharaman K."/>
            <person name="Breier J.A."/>
            <person name="Dick G.J."/>
            <person name="Li M."/>
        </authorList>
    </citation>
    <scope>NUCLEOTIDE SEQUENCE</scope>
    <source>
        <strain evidence="2">SZUA-1476</strain>
    </source>
</reference>
<comment type="caution">
    <text evidence="2">The sequence shown here is derived from an EMBL/GenBank/DDBJ whole genome shotgun (WGS) entry which is preliminary data.</text>
</comment>
<evidence type="ECO:0000313" key="3">
    <source>
        <dbReference type="Proteomes" id="UP000653692"/>
    </source>
</evidence>
<evidence type="ECO:0000313" key="2">
    <source>
        <dbReference type="EMBL" id="HIP88739.1"/>
    </source>
</evidence>
<keyword evidence="1" id="KW-0472">Membrane</keyword>
<feature type="transmembrane region" description="Helical" evidence="1">
    <location>
        <begin position="7"/>
        <end position="24"/>
    </location>
</feature>
<dbReference type="Pfam" id="PF21846">
    <property type="entry name" value="DUF6905"/>
    <property type="match status" value="1"/>
</dbReference>
<dbReference type="EMBL" id="DQUR01000070">
    <property type="protein sequence ID" value="HIP88739.1"/>
    <property type="molecule type" value="Genomic_DNA"/>
</dbReference>
<dbReference type="AlphaFoldDB" id="A0A832ZF44"/>
<dbReference type="InterPro" id="IPR054200">
    <property type="entry name" value="DUF6905"/>
</dbReference>
<feature type="transmembrane region" description="Helical" evidence="1">
    <location>
        <begin position="63"/>
        <end position="84"/>
    </location>
</feature>
<accession>A0A832ZF44</accession>
<evidence type="ECO:0000256" key="1">
    <source>
        <dbReference type="SAM" id="Phobius"/>
    </source>
</evidence>
<name>A0A832ZF44_9EURY</name>
<protein>
    <submittedName>
        <fullName evidence="2">Uncharacterized protein</fullName>
    </submittedName>
</protein>
<gene>
    <name evidence="2" type="ORF">EYH24_01975</name>
</gene>
<feature type="transmembrane region" description="Helical" evidence="1">
    <location>
        <begin position="104"/>
        <end position="128"/>
    </location>
</feature>
<keyword evidence="1" id="KW-1133">Transmembrane helix</keyword>